<feature type="transmembrane region" description="Helical" evidence="7">
    <location>
        <begin position="234"/>
        <end position="253"/>
    </location>
</feature>
<feature type="transmembrane region" description="Helical" evidence="7">
    <location>
        <begin position="117"/>
        <end position="138"/>
    </location>
</feature>
<evidence type="ECO:0000313" key="9">
    <source>
        <dbReference type="Proteomes" id="UP000606193"/>
    </source>
</evidence>
<dbReference type="Gene3D" id="1.20.1250.20">
    <property type="entry name" value="MFS general substrate transporter like domains"/>
    <property type="match status" value="1"/>
</dbReference>
<dbReference type="PANTHER" id="PTHR23514:SF3">
    <property type="entry name" value="BYPASS OF STOP CODON PROTEIN 6"/>
    <property type="match status" value="1"/>
</dbReference>
<dbReference type="RefSeq" id="WP_283241979.1">
    <property type="nucleotide sequence ID" value="NZ_JACRSX010000013.1"/>
</dbReference>
<evidence type="ECO:0000256" key="6">
    <source>
        <dbReference type="ARBA" id="ARBA00023136"/>
    </source>
</evidence>
<dbReference type="InterPro" id="IPR011701">
    <property type="entry name" value="MFS"/>
</dbReference>
<dbReference type="InterPro" id="IPR036259">
    <property type="entry name" value="MFS_trans_sf"/>
</dbReference>
<evidence type="ECO:0000313" key="8">
    <source>
        <dbReference type="EMBL" id="MBC8562857.1"/>
    </source>
</evidence>
<evidence type="ECO:0000256" key="4">
    <source>
        <dbReference type="ARBA" id="ARBA00022692"/>
    </source>
</evidence>
<sequence length="262" mass="28386">MGFLLGIIYLSFISLGLPDALLGAALTGGATWNTGYRIISVLQIVLTAILVFSLPKWKEQKTSSEETMGGKVLSLKEIIGIPGAKAIMICFFCYCAVEQTTMLWASSYLNLAKGVDAKTAASFAGMFCIGITVGRGINGFIAMKLNDRQMIRMGQAIILSGIIVMLFPFGQMVSLLGFALIGLGYAPVYPCIIHSTPDHFGAERSQAIIGVQMASAYIGTCLMPPLFGLLANHISIRLLPVYLLILLGLMVYMHERLERKVH</sequence>
<proteinExistence type="inferred from homology"/>
<organism evidence="8 9">
    <name type="scientific">Jutongia huaianensis</name>
    <dbReference type="NCBI Taxonomy" id="2763668"/>
    <lineage>
        <taxon>Bacteria</taxon>
        <taxon>Bacillati</taxon>
        <taxon>Bacillota</taxon>
        <taxon>Clostridia</taxon>
        <taxon>Lachnospirales</taxon>
        <taxon>Lachnospiraceae</taxon>
        <taxon>Jutongia</taxon>
    </lineage>
</organism>
<evidence type="ECO:0000256" key="3">
    <source>
        <dbReference type="ARBA" id="ARBA00022448"/>
    </source>
</evidence>
<gene>
    <name evidence="8" type="ORF">H8704_09500</name>
</gene>
<comment type="caution">
    <text evidence="8">The sequence shown here is derived from an EMBL/GenBank/DDBJ whole genome shotgun (WGS) entry which is preliminary data.</text>
</comment>
<evidence type="ECO:0000256" key="2">
    <source>
        <dbReference type="ARBA" id="ARBA00008335"/>
    </source>
</evidence>
<evidence type="ECO:0000256" key="5">
    <source>
        <dbReference type="ARBA" id="ARBA00022989"/>
    </source>
</evidence>
<feature type="transmembrane region" description="Helical" evidence="7">
    <location>
        <begin position="39"/>
        <end position="57"/>
    </location>
</feature>
<evidence type="ECO:0000256" key="1">
    <source>
        <dbReference type="ARBA" id="ARBA00004651"/>
    </source>
</evidence>
<dbReference type="Pfam" id="PF07690">
    <property type="entry name" value="MFS_1"/>
    <property type="match status" value="1"/>
</dbReference>
<reference evidence="8 9" key="1">
    <citation type="submission" date="2020-08" db="EMBL/GenBank/DDBJ databases">
        <title>Genome public.</title>
        <authorList>
            <person name="Liu C."/>
            <person name="Sun Q."/>
        </authorList>
    </citation>
    <scope>NUCLEOTIDE SEQUENCE [LARGE SCALE GENOMIC DNA]</scope>
    <source>
        <strain evidence="8 9">NSJ-37</strain>
    </source>
</reference>
<keyword evidence="5 7" id="KW-1133">Transmembrane helix</keyword>
<feature type="transmembrane region" description="Helical" evidence="7">
    <location>
        <begin position="78"/>
        <end position="97"/>
    </location>
</feature>
<dbReference type="EMBL" id="JACRSX010000013">
    <property type="protein sequence ID" value="MBC8562857.1"/>
    <property type="molecule type" value="Genomic_DNA"/>
</dbReference>
<feature type="transmembrane region" description="Helical" evidence="7">
    <location>
        <begin position="207"/>
        <end position="228"/>
    </location>
</feature>
<name>A0ABR7N2K2_9FIRM</name>
<keyword evidence="6 7" id="KW-0472">Membrane</keyword>
<accession>A0ABR7N2K2</accession>
<evidence type="ECO:0000256" key="7">
    <source>
        <dbReference type="SAM" id="Phobius"/>
    </source>
</evidence>
<dbReference type="Proteomes" id="UP000606193">
    <property type="component" value="Unassembled WGS sequence"/>
</dbReference>
<keyword evidence="4 7" id="KW-0812">Transmembrane</keyword>
<keyword evidence="9" id="KW-1185">Reference proteome</keyword>
<dbReference type="InterPro" id="IPR051788">
    <property type="entry name" value="MFS_Transporter"/>
</dbReference>
<dbReference type="PANTHER" id="PTHR23514">
    <property type="entry name" value="BYPASS OF STOP CODON PROTEIN 6"/>
    <property type="match status" value="1"/>
</dbReference>
<comment type="similarity">
    <text evidence="2">Belongs to the major facilitator superfamily.</text>
</comment>
<protein>
    <submittedName>
        <fullName evidence="8">MFS transporter</fullName>
    </submittedName>
</protein>
<dbReference type="SUPFAM" id="SSF103473">
    <property type="entry name" value="MFS general substrate transporter"/>
    <property type="match status" value="1"/>
</dbReference>
<keyword evidence="3" id="KW-0813">Transport</keyword>
<comment type="subcellular location">
    <subcellularLocation>
        <location evidence="1">Cell membrane</location>
        <topology evidence="1">Multi-pass membrane protein</topology>
    </subcellularLocation>
</comment>